<name>A0A7J9RTX7_SULOH</name>
<comment type="caution">
    <text evidence="1">The sequence shown here is derived from an EMBL/GenBank/DDBJ whole genome shotgun (WGS) entry which is preliminary data.</text>
</comment>
<organism evidence="1 2">
    <name type="scientific">Sulfurisphaera ohwakuensis</name>
    <dbReference type="NCBI Taxonomy" id="69656"/>
    <lineage>
        <taxon>Archaea</taxon>
        <taxon>Thermoproteota</taxon>
        <taxon>Thermoprotei</taxon>
        <taxon>Sulfolobales</taxon>
        <taxon>Sulfolobaceae</taxon>
        <taxon>Sulfurisphaera</taxon>
    </lineage>
</organism>
<dbReference type="Proteomes" id="UP000582213">
    <property type="component" value="Unassembled WGS sequence"/>
</dbReference>
<protein>
    <recommendedName>
        <fullName evidence="3">DUF4898 domain-containing protein</fullName>
    </recommendedName>
</protein>
<proteinExistence type="predicted"/>
<evidence type="ECO:0000313" key="2">
    <source>
        <dbReference type="Proteomes" id="UP000582213"/>
    </source>
</evidence>
<dbReference type="AlphaFoldDB" id="A0A7J9RTX7"/>
<gene>
    <name evidence="1" type="ORF">HNQ62_002177</name>
</gene>
<sequence>MVNVESIESSITELLKLYDCKDCHIVNFILIKDIYRFFKFVFDNESTKFIVILPSSNRELEKIIKDIGKNKVRVFYSIDLKENSFIICFCNK</sequence>
<reference evidence="1 2" key="1">
    <citation type="submission" date="2020-08" db="EMBL/GenBank/DDBJ databases">
        <title>Genomic Encyclopedia of Type Strains, Phase IV (KMG-IV): sequencing the most valuable type-strain genomes for metagenomic binning, comparative biology and taxonomic classification.</title>
        <authorList>
            <person name="Goeker M."/>
        </authorList>
    </citation>
    <scope>NUCLEOTIDE SEQUENCE [LARGE SCALE GENOMIC DNA]</scope>
    <source>
        <strain evidence="1 2">DSM 12421</strain>
    </source>
</reference>
<dbReference type="EMBL" id="JACHFY010000015">
    <property type="protein sequence ID" value="MBB5254403.1"/>
    <property type="molecule type" value="Genomic_DNA"/>
</dbReference>
<evidence type="ECO:0008006" key="3">
    <source>
        <dbReference type="Google" id="ProtNLM"/>
    </source>
</evidence>
<accession>A0A7J9RTX7</accession>
<evidence type="ECO:0000313" key="1">
    <source>
        <dbReference type="EMBL" id="MBB5254403.1"/>
    </source>
</evidence>